<dbReference type="InterPro" id="IPR008927">
    <property type="entry name" value="6-PGluconate_DH-like_C_sf"/>
</dbReference>
<evidence type="ECO:0000259" key="10">
    <source>
        <dbReference type="Pfam" id="PF02558"/>
    </source>
</evidence>
<keyword evidence="7" id="KW-0560">Oxidoreductase</keyword>
<dbReference type="InterPro" id="IPR036291">
    <property type="entry name" value="NAD(P)-bd_dom_sf"/>
</dbReference>
<dbReference type="GO" id="GO:0050661">
    <property type="term" value="F:NADP binding"/>
    <property type="evidence" value="ECO:0007669"/>
    <property type="project" value="TreeGrafter"/>
</dbReference>
<evidence type="ECO:0000256" key="9">
    <source>
        <dbReference type="ARBA" id="ARBA00048793"/>
    </source>
</evidence>
<evidence type="ECO:0000313" key="12">
    <source>
        <dbReference type="EMBL" id="OYD83837.1"/>
    </source>
</evidence>
<proteinExistence type="inferred from homology"/>
<evidence type="ECO:0000256" key="5">
    <source>
        <dbReference type="ARBA" id="ARBA00022655"/>
    </source>
</evidence>
<dbReference type="GO" id="GO:0008677">
    <property type="term" value="F:2-dehydropantoate 2-reductase activity"/>
    <property type="evidence" value="ECO:0007669"/>
    <property type="project" value="UniProtKB-EC"/>
</dbReference>
<dbReference type="PANTHER" id="PTHR43765">
    <property type="entry name" value="2-DEHYDROPANTOATE 2-REDUCTASE-RELATED"/>
    <property type="match status" value="1"/>
</dbReference>
<dbReference type="InterPro" id="IPR003710">
    <property type="entry name" value="ApbA"/>
</dbReference>
<comment type="catalytic activity">
    <reaction evidence="9">
        <text>(R)-pantoate + NADP(+) = 2-dehydropantoate + NADPH + H(+)</text>
        <dbReference type="Rhea" id="RHEA:16233"/>
        <dbReference type="ChEBI" id="CHEBI:11561"/>
        <dbReference type="ChEBI" id="CHEBI:15378"/>
        <dbReference type="ChEBI" id="CHEBI:15980"/>
        <dbReference type="ChEBI" id="CHEBI:57783"/>
        <dbReference type="ChEBI" id="CHEBI:58349"/>
        <dbReference type="EC" id="1.1.1.169"/>
    </reaction>
</comment>
<dbReference type="GO" id="GO:0005737">
    <property type="term" value="C:cytoplasm"/>
    <property type="evidence" value="ECO:0007669"/>
    <property type="project" value="TreeGrafter"/>
</dbReference>
<comment type="similarity">
    <text evidence="2">Belongs to the ketopantoate reductase family.</text>
</comment>
<evidence type="ECO:0000256" key="6">
    <source>
        <dbReference type="ARBA" id="ARBA00022857"/>
    </source>
</evidence>
<geneLocation type="plasmid" evidence="12">
    <name>unnamed</name>
</geneLocation>
<dbReference type="Pfam" id="PF08546">
    <property type="entry name" value="ApbA_C"/>
    <property type="match status" value="1"/>
</dbReference>
<organism evidence="12 13">
    <name type="scientific">Azospirillum brasilense</name>
    <dbReference type="NCBI Taxonomy" id="192"/>
    <lineage>
        <taxon>Bacteria</taxon>
        <taxon>Pseudomonadati</taxon>
        <taxon>Pseudomonadota</taxon>
        <taxon>Alphaproteobacteria</taxon>
        <taxon>Rhodospirillales</taxon>
        <taxon>Azospirillaceae</taxon>
        <taxon>Azospirillum</taxon>
    </lineage>
</organism>
<reference evidence="12 13" key="1">
    <citation type="submission" date="2017-07" db="EMBL/GenBank/DDBJ databases">
        <title>Whole genome sequence of Azospirillum brasilense 2A1, a potential biofertilizer strain.</title>
        <authorList>
            <person name="Fontana C.A."/>
            <person name="Toffoli L.M."/>
            <person name="Salazar S.M."/>
            <person name="Puglisi E."/>
            <person name="Pedraza R."/>
            <person name="Bassi D."/>
            <person name="Cocconcelli P.S."/>
        </authorList>
    </citation>
    <scope>NUCLEOTIDE SEQUENCE [LARGE SCALE GENOMIC DNA]</scope>
    <source>
        <strain evidence="12 13">2A1</strain>
        <plasmid evidence="12">unnamed</plasmid>
    </source>
</reference>
<evidence type="ECO:0000259" key="11">
    <source>
        <dbReference type="Pfam" id="PF08546"/>
    </source>
</evidence>
<dbReference type="EC" id="1.1.1.169" evidence="3"/>
<dbReference type="InterPro" id="IPR050838">
    <property type="entry name" value="Ketopantoate_reductase"/>
</dbReference>
<dbReference type="UniPathway" id="UPA00028">
    <property type="reaction ID" value="UER00004"/>
</dbReference>
<feature type="domain" description="Ketopantoate reductase C-terminal" evidence="11">
    <location>
        <begin position="269"/>
        <end position="413"/>
    </location>
</feature>
<evidence type="ECO:0000313" key="13">
    <source>
        <dbReference type="Proteomes" id="UP000215367"/>
    </source>
</evidence>
<dbReference type="Pfam" id="PF02558">
    <property type="entry name" value="ApbA"/>
    <property type="match status" value="1"/>
</dbReference>
<dbReference type="NCBIfam" id="TIGR00745">
    <property type="entry name" value="apbA_panE"/>
    <property type="match status" value="1"/>
</dbReference>
<keyword evidence="12" id="KW-0614">Plasmid</keyword>
<keyword evidence="5" id="KW-0566">Pantothenate biosynthesis</keyword>
<evidence type="ECO:0000256" key="1">
    <source>
        <dbReference type="ARBA" id="ARBA00004994"/>
    </source>
</evidence>
<dbReference type="InterPro" id="IPR013332">
    <property type="entry name" value="KPR_N"/>
</dbReference>
<dbReference type="SUPFAM" id="SSF51735">
    <property type="entry name" value="NAD(P)-binding Rossmann-fold domains"/>
    <property type="match status" value="1"/>
</dbReference>
<dbReference type="InterPro" id="IPR013328">
    <property type="entry name" value="6PGD_dom2"/>
</dbReference>
<dbReference type="EMBL" id="NOWT01000011">
    <property type="protein sequence ID" value="OYD83837.1"/>
    <property type="molecule type" value="Genomic_DNA"/>
</dbReference>
<comment type="caution">
    <text evidence="12">The sequence shown here is derived from an EMBL/GenBank/DDBJ whole genome shotgun (WGS) entry which is preliminary data.</text>
</comment>
<feature type="domain" description="Ketopantoate reductase N-terminal" evidence="10">
    <location>
        <begin position="82"/>
        <end position="241"/>
    </location>
</feature>
<dbReference type="PANTHER" id="PTHR43765:SF2">
    <property type="entry name" value="2-DEHYDROPANTOATE 2-REDUCTASE"/>
    <property type="match status" value="1"/>
</dbReference>
<dbReference type="Gene3D" id="1.10.1040.10">
    <property type="entry name" value="N-(1-d-carboxylethyl)-l-norvaline Dehydrogenase, domain 2"/>
    <property type="match status" value="1"/>
</dbReference>
<evidence type="ECO:0000256" key="2">
    <source>
        <dbReference type="ARBA" id="ARBA00007870"/>
    </source>
</evidence>
<sequence>MPGLLLKRERKGERRRAVAAPRTTLVYGVIFLIPYRKIGFMLGVKRALCPERGFPLVQRRERGAAIAGRRNRKTGMSDTRRVLIAGAGAVGGYIGAHLARAGHAVTLIDPWWENVAAIRARSLSITGITAEEAFTQPVRVLGVGEAQSLVREAPFDYAFVAMKSYDTRWAAELVLPYLGPDGVIASAQNGINDPTIAAVAGPERTVGIVVAGIAAELFEPARIRRAVPRGRPGNLEVGELDGRLTERVAALAGLLNAVDSTLVTTDLPSRRWTKLVVNAMRNAVSAATGLSGNDITRVDAVRRAAIRIGGEAIRVGRAKGLTVGRVTGIDPDDLQGAAEGNPERLARVEAIMLTGTRDGTRLDFQRPSMGQDVLRRRRTEIDHINGLVVAGAEATGTAASGNRTVLDIVRAIERGRLTPAPDLLAGVGVGPG</sequence>
<evidence type="ECO:0000256" key="7">
    <source>
        <dbReference type="ARBA" id="ARBA00023002"/>
    </source>
</evidence>
<evidence type="ECO:0000256" key="8">
    <source>
        <dbReference type="ARBA" id="ARBA00032024"/>
    </source>
</evidence>
<dbReference type="GO" id="GO:0015940">
    <property type="term" value="P:pantothenate biosynthetic process"/>
    <property type="evidence" value="ECO:0007669"/>
    <property type="project" value="UniProtKB-UniPathway"/>
</dbReference>
<dbReference type="InterPro" id="IPR013752">
    <property type="entry name" value="KPA_reductase"/>
</dbReference>
<dbReference type="SUPFAM" id="SSF48179">
    <property type="entry name" value="6-phosphogluconate dehydrogenase C-terminal domain-like"/>
    <property type="match status" value="1"/>
</dbReference>
<evidence type="ECO:0000256" key="3">
    <source>
        <dbReference type="ARBA" id="ARBA00013014"/>
    </source>
</evidence>
<accession>A0A235HE89</accession>
<keyword evidence="6" id="KW-0521">NADP</keyword>
<evidence type="ECO:0000256" key="4">
    <source>
        <dbReference type="ARBA" id="ARBA00019465"/>
    </source>
</evidence>
<gene>
    <name evidence="12" type="ORF">CHT98_13715</name>
</gene>
<dbReference type="AlphaFoldDB" id="A0A235HE89"/>
<name>A0A235HE89_AZOBR</name>
<comment type="pathway">
    <text evidence="1">Cofactor biosynthesis; (R)-pantothenate biosynthesis; (R)-pantoate from 3-methyl-2-oxobutanoate: step 2/2.</text>
</comment>
<dbReference type="Gene3D" id="3.40.50.720">
    <property type="entry name" value="NAD(P)-binding Rossmann-like Domain"/>
    <property type="match status" value="1"/>
</dbReference>
<dbReference type="Proteomes" id="UP000215367">
    <property type="component" value="Unassembled WGS sequence"/>
</dbReference>
<protein>
    <recommendedName>
        <fullName evidence="4">2-dehydropantoate 2-reductase</fullName>
        <ecNumber evidence="3">1.1.1.169</ecNumber>
    </recommendedName>
    <alternativeName>
        <fullName evidence="8">Ketopantoate reductase</fullName>
    </alternativeName>
</protein>